<sequence length="280" mass="31839">MLNPQEFFLPEELLPPKKRGCDRSSSSTSALPQDFEIGESSRKTSLERHEEQIEEILNNLDELSLDCIEYMEDKIEGLGKSWVIIQQDFDNLEAELQQARAQISKLRGEESSILISSSHLSSLSSAREEHSYSPRNKLLFSDISSLLLKFENDEEDKEVNVNMVFMAKLEKVVSDSNEHDENGDGSDASDITPEAWELWNKGRGLEFMDAILENPCSHTQPKRPAFFIERHEAEATRDDSLGNGYQWSINFIFSGKIEDNKKVCNVIGYCASVLKELLKI</sequence>
<proteinExistence type="predicted"/>
<gene>
    <name evidence="2" type="ORF">Tco_0653482</name>
</gene>
<evidence type="ECO:0000256" key="1">
    <source>
        <dbReference type="SAM" id="MobiDB-lite"/>
    </source>
</evidence>
<reference evidence="2" key="2">
    <citation type="submission" date="2022-01" db="EMBL/GenBank/DDBJ databases">
        <authorList>
            <person name="Yamashiro T."/>
            <person name="Shiraishi A."/>
            <person name="Satake H."/>
            <person name="Nakayama K."/>
        </authorList>
    </citation>
    <scope>NUCLEOTIDE SEQUENCE</scope>
</reference>
<reference evidence="2" key="1">
    <citation type="journal article" date="2022" name="Int. J. Mol. Sci.">
        <title>Draft Genome of Tanacetum Coccineum: Genomic Comparison of Closely Related Tanacetum-Family Plants.</title>
        <authorList>
            <person name="Yamashiro T."/>
            <person name="Shiraishi A."/>
            <person name="Nakayama K."/>
            <person name="Satake H."/>
        </authorList>
    </citation>
    <scope>NUCLEOTIDE SEQUENCE</scope>
</reference>
<evidence type="ECO:0000313" key="3">
    <source>
        <dbReference type="Proteomes" id="UP001151760"/>
    </source>
</evidence>
<accession>A0ABQ4X0U5</accession>
<name>A0ABQ4X0U5_9ASTR</name>
<feature type="region of interest" description="Disordered" evidence="1">
    <location>
        <begin position="1"/>
        <end position="44"/>
    </location>
</feature>
<keyword evidence="3" id="KW-1185">Reference proteome</keyword>
<dbReference type="EMBL" id="BQNB010009098">
    <property type="protein sequence ID" value="GJS58698.1"/>
    <property type="molecule type" value="Genomic_DNA"/>
</dbReference>
<dbReference type="Proteomes" id="UP001151760">
    <property type="component" value="Unassembled WGS sequence"/>
</dbReference>
<comment type="caution">
    <text evidence="2">The sequence shown here is derived from an EMBL/GenBank/DDBJ whole genome shotgun (WGS) entry which is preliminary data.</text>
</comment>
<protein>
    <submittedName>
        <fullName evidence="2">Uncharacterized protein</fullName>
    </submittedName>
</protein>
<evidence type="ECO:0000313" key="2">
    <source>
        <dbReference type="EMBL" id="GJS58698.1"/>
    </source>
</evidence>
<organism evidence="2 3">
    <name type="scientific">Tanacetum coccineum</name>
    <dbReference type="NCBI Taxonomy" id="301880"/>
    <lineage>
        <taxon>Eukaryota</taxon>
        <taxon>Viridiplantae</taxon>
        <taxon>Streptophyta</taxon>
        <taxon>Embryophyta</taxon>
        <taxon>Tracheophyta</taxon>
        <taxon>Spermatophyta</taxon>
        <taxon>Magnoliopsida</taxon>
        <taxon>eudicotyledons</taxon>
        <taxon>Gunneridae</taxon>
        <taxon>Pentapetalae</taxon>
        <taxon>asterids</taxon>
        <taxon>campanulids</taxon>
        <taxon>Asterales</taxon>
        <taxon>Asteraceae</taxon>
        <taxon>Asteroideae</taxon>
        <taxon>Anthemideae</taxon>
        <taxon>Anthemidinae</taxon>
        <taxon>Tanacetum</taxon>
    </lineage>
</organism>